<comment type="pathway">
    <text evidence="7">Protein modification; lipoprotein biosynthesis (diacylglyceryl transfer).</text>
</comment>
<feature type="transmembrane region" description="Helical" evidence="7">
    <location>
        <begin position="27"/>
        <end position="51"/>
    </location>
</feature>
<evidence type="ECO:0000256" key="5">
    <source>
        <dbReference type="ARBA" id="ARBA00022989"/>
    </source>
</evidence>
<evidence type="ECO:0000313" key="8">
    <source>
        <dbReference type="EMBL" id="QYX31793.1"/>
    </source>
</evidence>
<keyword evidence="3 7" id="KW-0808">Transferase</keyword>
<dbReference type="PANTHER" id="PTHR30589:SF0">
    <property type="entry name" value="PHOSPHATIDYLGLYCEROL--PROLIPOPROTEIN DIACYLGLYCERYL TRANSFERASE"/>
    <property type="match status" value="1"/>
</dbReference>
<accession>A0ABX8WZD2</accession>
<evidence type="ECO:0000256" key="2">
    <source>
        <dbReference type="ARBA" id="ARBA00022475"/>
    </source>
</evidence>
<keyword evidence="5 7" id="KW-1133">Transmembrane helix</keyword>
<evidence type="ECO:0000256" key="7">
    <source>
        <dbReference type="HAMAP-Rule" id="MF_01147"/>
    </source>
</evidence>
<comment type="subcellular location">
    <subcellularLocation>
        <location evidence="7">Cell membrane</location>
        <topology evidence="7">Multi-pass membrane protein</topology>
    </subcellularLocation>
</comment>
<dbReference type="EMBL" id="CP080598">
    <property type="protein sequence ID" value="QYX31793.1"/>
    <property type="molecule type" value="Genomic_DNA"/>
</dbReference>
<organism evidence="8 9">
    <name type="scientific">Sphaerospermopsis torques-reginae ITEP-024</name>
    <dbReference type="NCBI Taxonomy" id="984208"/>
    <lineage>
        <taxon>Bacteria</taxon>
        <taxon>Bacillati</taxon>
        <taxon>Cyanobacteriota</taxon>
        <taxon>Cyanophyceae</taxon>
        <taxon>Nostocales</taxon>
        <taxon>Aphanizomenonaceae</taxon>
        <taxon>Sphaerospermopsis</taxon>
        <taxon>Sphaerospermopsis torques-reginae</taxon>
    </lineage>
</organism>
<feature type="transmembrane region" description="Helical" evidence="7">
    <location>
        <begin position="95"/>
        <end position="120"/>
    </location>
</feature>
<dbReference type="PANTHER" id="PTHR30589">
    <property type="entry name" value="PROLIPOPROTEIN DIACYLGLYCERYL TRANSFERASE"/>
    <property type="match status" value="1"/>
</dbReference>
<comment type="function">
    <text evidence="7">Catalyzes the transfer of the diacylglyceryl group from phosphatidylglycerol to the sulfhydryl group of the N-terminal cysteine of a prolipoprotein, the first step in the formation of mature lipoproteins.</text>
</comment>
<comment type="similarity">
    <text evidence="1 7">Belongs to the Lgt family.</text>
</comment>
<proteinExistence type="inferred from homology"/>
<dbReference type="EC" id="2.5.1.145" evidence="7"/>
<feature type="transmembrane region" description="Helical" evidence="7">
    <location>
        <begin position="217"/>
        <end position="235"/>
    </location>
</feature>
<feature type="transmembrane region" description="Helical" evidence="7">
    <location>
        <begin position="250"/>
        <end position="272"/>
    </location>
</feature>
<dbReference type="Pfam" id="PF01790">
    <property type="entry name" value="LGT"/>
    <property type="match status" value="1"/>
</dbReference>
<evidence type="ECO:0000256" key="1">
    <source>
        <dbReference type="ARBA" id="ARBA00007150"/>
    </source>
</evidence>
<comment type="catalytic activity">
    <reaction evidence="7">
        <text>L-cysteinyl-[prolipoprotein] + a 1,2-diacyl-sn-glycero-3-phospho-(1'-sn-glycerol) = an S-1,2-diacyl-sn-glyceryl-L-cysteinyl-[prolipoprotein] + sn-glycerol 1-phosphate + H(+)</text>
        <dbReference type="Rhea" id="RHEA:56712"/>
        <dbReference type="Rhea" id="RHEA-COMP:14679"/>
        <dbReference type="Rhea" id="RHEA-COMP:14680"/>
        <dbReference type="ChEBI" id="CHEBI:15378"/>
        <dbReference type="ChEBI" id="CHEBI:29950"/>
        <dbReference type="ChEBI" id="CHEBI:57685"/>
        <dbReference type="ChEBI" id="CHEBI:64716"/>
        <dbReference type="ChEBI" id="CHEBI:140658"/>
        <dbReference type="EC" id="2.5.1.145"/>
    </reaction>
</comment>
<name>A0ABX8WZD2_9CYAN</name>
<keyword evidence="4 7" id="KW-0812">Transmembrane</keyword>
<evidence type="ECO:0000256" key="4">
    <source>
        <dbReference type="ARBA" id="ARBA00022692"/>
    </source>
</evidence>
<dbReference type="HAMAP" id="MF_01147">
    <property type="entry name" value="Lgt"/>
    <property type="match status" value="1"/>
</dbReference>
<dbReference type="InterPro" id="IPR001640">
    <property type="entry name" value="Lgt"/>
</dbReference>
<sequence>MTIDFSALLLGFQFTSPGPIIFELGPVVIRWYGLLIASAVLIGVSLSQYVAKRRHVNPELISDLSIWLVIGAIPAARLYYVLFQWSEYSQHPERIIAIWQGGIAIHGAIIGGVIAALIFAKLKKISFWQLADLVAPSLILGQAIGRWGNFFNSEAFGRPTDLPWKLYIPLDRRPPGLVNFEYFHPTFLYESLWNLMVFALLLTLFFRALSGKPRLKVGTLFLVYWVAYSLGRFWIEGLRTDSLMLGPLRIAQIVSLTGISLGLAGLAWLYLFKRPLPDVVSSSNGDW</sequence>
<keyword evidence="2 7" id="KW-1003">Cell membrane</keyword>
<feature type="transmembrane region" description="Helical" evidence="7">
    <location>
        <begin position="192"/>
        <end position="210"/>
    </location>
</feature>
<feature type="binding site" evidence="7">
    <location>
        <position position="146"/>
    </location>
    <ligand>
        <name>a 1,2-diacyl-sn-glycero-3-phospho-(1'-sn-glycerol)</name>
        <dbReference type="ChEBI" id="CHEBI:64716"/>
    </ligand>
</feature>
<evidence type="ECO:0000256" key="6">
    <source>
        <dbReference type="ARBA" id="ARBA00023136"/>
    </source>
</evidence>
<evidence type="ECO:0000313" key="9">
    <source>
        <dbReference type="Proteomes" id="UP000826540"/>
    </source>
</evidence>
<dbReference type="PROSITE" id="PS01311">
    <property type="entry name" value="LGT"/>
    <property type="match status" value="1"/>
</dbReference>
<protein>
    <recommendedName>
        <fullName evidence="7">Phosphatidylglycerol--prolipoprotein diacylglyceryl transferase</fullName>
        <ecNumber evidence="7">2.5.1.145</ecNumber>
    </recommendedName>
</protein>
<evidence type="ECO:0000256" key="3">
    <source>
        <dbReference type="ARBA" id="ARBA00022679"/>
    </source>
</evidence>
<keyword evidence="9" id="KW-1185">Reference proteome</keyword>
<dbReference type="NCBIfam" id="TIGR00544">
    <property type="entry name" value="lgt"/>
    <property type="match status" value="1"/>
</dbReference>
<reference evidence="8 9" key="1">
    <citation type="journal article" date="2022" name="J. Am. Chem. Soc.">
        <title>Biosynthesis of Guanitoxin Enables Global Environmental Detection in Freshwater Cyanobacteria.</title>
        <authorList>
            <person name="Lima S.T."/>
            <person name="Fallon T.R."/>
            <person name="Cordoza J.L."/>
            <person name="Chekan J.R."/>
            <person name="Delbaje E."/>
            <person name="Hopiavuori A.R."/>
            <person name="Alvarenga D.O."/>
            <person name="Wood S.M."/>
            <person name="Luhavaya H."/>
            <person name="Baumgartner J.T."/>
            <person name="Dorr F.A."/>
            <person name="Etchegaray A."/>
            <person name="Pinto E."/>
            <person name="McKinnie S.M.K."/>
            <person name="Fiore M.F."/>
            <person name="Moore B.S."/>
        </authorList>
    </citation>
    <scope>NUCLEOTIDE SEQUENCE [LARGE SCALE GENOMIC DNA]</scope>
    <source>
        <strain evidence="8 9">ITEP-024</strain>
    </source>
</reference>
<dbReference type="RefSeq" id="WP_220609786.1">
    <property type="nucleotide sequence ID" value="NZ_CP080598.1"/>
</dbReference>
<feature type="transmembrane region" description="Helical" evidence="7">
    <location>
        <begin position="63"/>
        <end position="83"/>
    </location>
</feature>
<feature type="transmembrane region" description="Helical" evidence="7">
    <location>
        <begin position="127"/>
        <end position="145"/>
    </location>
</feature>
<keyword evidence="6 7" id="KW-0472">Membrane</keyword>
<dbReference type="Proteomes" id="UP000826540">
    <property type="component" value="Chromosome"/>
</dbReference>
<gene>
    <name evidence="7 8" type="primary">lgt</name>
    <name evidence="8" type="ORF">K2F26_24005</name>
</gene>
<dbReference type="GO" id="GO:0008961">
    <property type="term" value="F:phosphatidylglycerol-prolipoprotein diacylglyceryl transferase activity"/>
    <property type="evidence" value="ECO:0007669"/>
    <property type="project" value="UniProtKB-EC"/>
</dbReference>